<organism evidence="2 3">
    <name type="scientific">Alkalibacillus silvisoli</name>
    <dbReference type="NCBI Taxonomy" id="392823"/>
    <lineage>
        <taxon>Bacteria</taxon>
        <taxon>Bacillati</taxon>
        <taxon>Bacillota</taxon>
        <taxon>Bacilli</taxon>
        <taxon>Bacillales</taxon>
        <taxon>Bacillaceae</taxon>
        <taxon>Alkalibacillus</taxon>
    </lineage>
</organism>
<dbReference type="NCBIfam" id="TIGR02530">
    <property type="entry name" value="flg_new"/>
    <property type="match status" value="1"/>
</dbReference>
<proteinExistence type="predicted"/>
<comment type="caution">
    <text evidence="2">The sequence shown here is derived from an EMBL/GenBank/DDBJ whole genome shotgun (WGS) entry which is preliminary data.</text>
</comment>
<evidence type="ECO:0000313" key="2">
    <source>
        <dbReference type="EMBL" id="GAA0461288.1"/>
    </source>
</evidence>
<gene>
    <name evidence="2" type="ORF">GCM10008935_15900</name>
</gene>
<accession>A0ABN0ZWF7</accession>
<protein>
    <recommendedName>
        <fullName evidence="4">Flagellar protein</fullName>
    </recommendedName>
</protein>
<evidence type="ECO:0000256" key="1">
    <source>
        <dbReference type="SAM" id="MobiDB-lite"/>
    </source>
</evidence>
<dbReference type="RefSeq" id="WP_343782947.1">
    <property type="nucleotide sequence ID" value="NZ_BAAACZ010000011.1"/>
</dbReference>
<feature type="region of interest" description="Disordered" evidence="1">
    <location>
        <begin position="1"/>
        <end position="27"/>
    </location>
</feature>
<dbReference type="InterPro" id="IPR013367">
    <property type="entry name" value="Flagellar_put"/>
</dbReference>
<dbReference type="Pfam" id="PF12611">
    <property type="entry name" value="Flagellar_put"/>
    <property type="match status" value="1"/>
</dbReference>
<dbReference type="Proteomes" id="UP001500740">
    <property type="component" value="Unassembled WGS sequence"/>
</dbReference>
<keyword evidence="3" id="KW-1185">Reference proteome</keyword>
<name>A0ABN0ZWF7_9BACI</name>
<feature type="compositionally biased region" description="Basic and acidic residues" evidence="1">
    <location>
        <begin position="17"/>
        <end position="27"/>
    </location>
</feature>
<evidence type="ECO:0008006" key="4">
    <source>
        <dbReference type="Google" id="ProtNLM"/>
    </source>
</evidence>
<evidence type="ECO:0000313" key="3">
    <source>
        <dbReference type="Proteomes" id="UP001500740"/>
    </source>
</evidence>
<reference evidence="2 3" key="1">
    <citation type="journal article" date="2019" name="Int. J. Syst. Evol. Microbiol.">
        <title>The Global Catalogue of Microorganisms (GCM) 10K type strain sequencing project: providing services to taxonomists for standard genome sequencing and annotation.</title>
        <authorList>
            <consortium name="The Broad Institute Genomics Platform"/>
            <consortium name="The Broad Institute Genome Sequencing Center for Infectious Disease"/>
            <person name="Wu L."/>
            <person name="Ma J."/>
        </authorList>
    </citation>
    <scope>NUCLEOTIDE SEQUENCE [LARGE SCALE GENOMIC DNA]</scope>
    <source>
        <strain evidence="2 3">JCM 14193</strain>
    </source>
</reference>
<sequence>MNKINPIYHQQPLPVTKPKEKVDPPTKDSFKSVLQQVTNDNVKVSKHAIKRMEERNIEISEDQWSKIEDKMVEAKQKGITDSAVILPDAVLVASTKNQTIITAMSGEEASDQLLTNINGTIILRD</sequence>
<dbReference type="EMBL" id="BAAACZ010000011">
    <property type="protein sequence ID" value="GAA0461288.1"/>
    <property type="molecule type" value="Genomic_DNA"/>
</dbReference>